<evidence type="ECO:0000259" key="6">
    <source>
        <dbReference type="Pfam" id="PF03636"/>
    </source>
</evidence>
<dbReference type="PIRSF" id="PIRSF036289">
    <property type="entry name" value="Glycosyl_hydrolase_malt_phosph"/>
    <property type="match status" value="1"/>
</dbReference>
<dbReference type="Gene3D" id="2.70.98.40">
    <property type="entry name" value="Glycoside hydrolase, family 65, N-terminal domain"/>
    <property type="match status" value="1"/>
</dbReference>
<organism evidence="7 8">
    <name type="scientific">Ornithinibacillus salinisoli</name>
    <dbReference type="NCBI Taxonomy" id="1848459"/>
    <lineage>
        <taxon>Bacteria</taxon>
        <taxon>Bacillati</taxon>
        <taxon>Bacillota</taxon>
        <taxon>Bacilli</taxon>
        <taxon>Bacillales</taxon>
        <taxon>Bacillaceae</taxon>
        <taxon>Ornithinibacillus</taxon>
    </lineage>
</organism>
<keyword evidence="3" id="KW-0808">Transferase</keyword>
<dbReference type="Pfam" id="PF03633">
    <property type="entry name" value="Glyco_hydro_65C"/>
    <property type="match status" value="1"/>
</dbReference>
<keyword evidence="7" id="KW-0378">Hydrolase</keyword>
<dbReference type="InterPro" id="IPR037018">
    <property type="entry name" value="GH65_N"/>
</dbReference>
<dbReference type="InterPro" id="IPR012341">
    <property type="entry name" value="6hp_glycosidase-like_sf"/>
</dbReference>
<accession>A0ABW4W043</accession>
<dbReference type="InterPro" id="IPR005195">
    <property type="entry name" value="Glyco_hydro_65_M"/>
</dbReference>
<dbReference type="Proteomes" id="UP001597383">
    <property type="component" value="Unassembled WGS sequence"/>
</dbReference>
<evidence type="ECO:0000313" key="8">
    <source>
        <dbReference type="Proteomes" id="UP001597383"/>
    </source>
</evidence>
<comment type="similarity">
    <text evidence="1">Belongs to the glycosyl hydrolase 65 family.</text>
</comment>
<dbReference type="InterPro" id="IPR008928">
    <property type="entry name" value="6-hairpin_glycosidase_sf"/>
</dbReference>
<dbReference type="InterPro" id="IPR011013">
    <property type="entry name" value="Gal_mutarotase_sf_dom"/>
</dbReference>
<evidence type="ECO:0000313" key="7">
    <source>
        <dbReference type="EMBL" id="MFD2044210.1"/>
    </source>
</evidence>
<dbReference type="Pfam" id="PF03636">
    <property type="entry name" value="Glyco_hydro_65N"/>
    <property type="match status" value="1"/>
</dbReference>
<dbReference type="EMBL" id="JBHUHQ010000014">
    <property type="protein sequence ID" value="MFD2044210.1"/>
    <property type="molecule type" value="Genomic_DNA"/>
</dbReference>
<evidence type="ECO:0000259" key="4">
    <source>
        <dbReference type="Pfam" id="PF03632"/>
    </source>
</evidence>
<evidence type="ECO:0000259" key="5">
    <source>
        <dbReference type="Pfam" id="PF03633"/>
    </source>
</evidence>
<keyword evidence="8" id="KW-1185">Reference proteome</keyword>
<comment type="caution">
    <text evidence="7">The sequence shown here is derived from an EMBL/GenBank/DDBJ whole genome shotgun (WGS) entry which is preliminary data.</text>
</comment>
<dbReference type="InterPro" id="IPR005196">
    <property type="entry name" value="Glyco_hydro_65_N"/>
</dbReference>
<protein>
    <submittedName>
        <fullName evidence="7">Glycoside hydrolase family 65 protein</fullName>
    </submittedName>
</protein>
<proteinExistence type="inferred from homology"/>
<dbReference type="InterPro" id="IPR005194">
    <property type="entry name" value="Glyco_hydro_65_C"/>
</dbReference>
<dbReference type="GO" id="GO:0016787">
    <property type="term" value="F:hydrolase activity"/>
    <property type="evidence" value="ECO:0007669"/>
    <property type="project" value="UniProtKB-KW"/>
</dbReference>
<dbReference type="PANTHER" id="PTHR11051:SF8">
    <property type="entry name" value="PROTEIN-GLUCOSYLGALACTOSYLHYDROXYLYSINE GLUCOSIDASE"/>
    <property type="match status" value="1"/>
</dbReference>
<dbReference type="PANTHER" id="PTHR11051">
    <property type="entry name" value="GLYCOSYL HYDROLASE-RELATED"/>
    <property type="match status" value="1"/>
</dbReference>
<keyword evidence="2" id="KW-0328">Glycosyltransferase</keyword>
<feature type="domain" description="Glycoside hydrolase family 65 central catalytic" evidence="4">
    <location>
        <begin position="321"/>
        <end position="707"/>
    </location>
</feature>
<feature type="domain" description="Glycoside hydrolase family 65 N-terminal" evidence="6">
    <location>
        <begin position="18"/>
        <end position="256"/>
    </location>
</feature>
<dbReference type="SUPFAM" id="SSF48208">
    <property type="entry name" value="Six-hairpin glycosidases"/>
    <property type="match status" value="1"/>
</dbReference>
<dbReference type="Gene3D" id="2.60.420.10">
    <property type="entry name" value="Maltose phosphorylase, domain 3"/>
    <property type="match status" value="1"/>
</dbReference>
<dbReference type="Pfam" id="PF03632">
    <property type="entry name" value="Glyco_hydro_65m"/>
    <property type="match status" value="1"/>
</dbReference>
<dbReference type="SUPFAM" id="SSF74650">
    <property type="entry name" value="Galactose mutarotase-like"/>
    <property type="match status" value="1"/>
</dbReference>
<feature type="domain" description="Glycoside hydrolase family 65 C-terminal" evidence="5">
    <location>
        <begin position="718"/>
        <end position="777"/>
    </location>
</feature>
<dbReference type="Gene3D" id="1.50.10.10">
    <property type="match status" value="1"/>
</dbReference>
<gene>
    <name evidence="7" type="ORF">ACFSJF_08030</name>
</gene>
<sequence length="790" mass="91874">MMEYNLGKGKYEDWIVSETTFSPDALGKGESIMYLGNGYMGLRSATEEPYLKESRNLLVNGTFNKAFKNEVTELPNLADITRIDIRIDGTRFSLEFGETKEYVRQLNLRTAELTRTFYWTSPQGKELRFSFHRFVSLHNMHLIAMQMEVESLTESVELSFDSGINAQMSNSGSQHFLEGDRRVYDRKFIELIQTTKESNVDIAINTTHNIFVNGKAYSHEPKMNMSRRNVWLSYDMKLEPKEKLVMEKLTTVYTSRDKEFARTDYQLANLREYALNELKAISGKGYSELLHMHQTAWEDNVWQFYNLDIKSEDPYDLLALRFAIYHLTIMTPAHDDRMGIGAKALSGEGYKGHSFWDTEIFILPFFTYSNPEVAKSLLQYRYQGLAGARRKAQENGYKGAMYPWEAAWPTDGEVTPLLGDVDIVTGEQTKIWSGLIEQHITSDIAFAVYQYYNVTNDHDFMNKYGYEMIFDTANFWASRLEWNDEKQEYHINNVIGPDEYKEHVNNNAFTNYMAYFNLKLAMYYYKSLHEVNSEVLDELNERLSLLDCYTDWESKASHLYLPTPREEDLVIPQDDTYLQLREIDLSKYKNQEQVRGIYKDYSPEQINEIQVTKQADVLILLYLWDQTFLKDDIRLTEEMKKSNFNFYEPKTLHDSSLSLATHAILANDIGKTDIAYSLFKEATEIDLGPNMYSSDEGVHAASIGGIWSVAVFGFAGVRLQDKRLRINPCLPKHWRQMRFTIYWKGQPLFVTVTDSSVIVEGKTDEVLEVESFGKVYQWEGYLEIPRKHSN</sequence>
<reference evidence="8" key="1">
    <citation type="journal article" date="2019" name="Int. J. Syst. Evol. Microbiol.">
        <title>The Global Catalogue of Microorganisms (GCM) 10K type strain sequencing project: providing services to taxonomists for standard genome sequencing and annotation.</title>
        <authorList>
            <consortium name="The Broad Institute Genomics Platform"/>
            <consortium name="The Broad Institute Genome Sequencing Center for Infectious Disease"/>
            <person name="Wu L."/>
            <person name="Ma J."/>
        </authorList>
    </citation>
    <scope>NUCLEOTIDE SEQUENCE [LARGE SCALE GENOMIC DNA]</scope>
    <source>
        <strain evidence="8">R28</strain>
    </source>
</reference>
<evidence type="ECO:0000256" key="3">
    <source>
        <dbReference type="ARBA" id="ARBA00022679"/>
    </source>
</evidence>
<evidence type="ECO:0000256" key="1">
    <source>
        <dbReference type="ARBA" id="ARBA00006768"/>
    </source>
</evidence>
<dbReference type="InterPro" id="IPR017045">
    <property type="entry name" value="Malt_Pase/Glycosyl_Hdrlase"/>
</dbReference>
<evidence type="ECO:0000256" key="2">
    <source>
        <dbReference type="ARBA" id="ARBA00022676"/>
    </source>
</evidence>
<dbReference type="RefSeq" id="WP_377556521.1">
    <property type="nucleotide sequence ID" value="NZ_JBHUHQ010000014.1"/>
</dbReference>
<name>A0ABW4W043_9BACI</name>